<dbReference type="STRING" id="375760.SAMN04488073_0936"/>
<evidence type="ECO:0000256" key="1">
    <source>
        <dbReference type="SAM" id="Phobius"/>
    </source>
</evidence>
<sequence>MKAVFTDIGKAIRWSISLGNKFIQVVPWLTLFAVIFSVFSQFFLLIGFLLPLKVVLLLGSDGVPGYFPSVFQQFGRNGLVLMLSGASVLFYTLHLFTGKLVEKTATLASDHLLARSRKMAIFENQQDIATKGYQRYSQSLATVTFVSLCLAVMLVFYWKLALVIVAYVVMCLLAVAVLSSLSESFTARLPTKLGSMAKTLGGVGFLAMFAFIVLDHLYGAAPGIIISVISLLLGRQAFGRMAGLVKDIQGLYGQRAQLAALFFHGRIFLQKPKSLDKGIWGLIAPEVRDEWIGSLVVEATGFSESQFHAEWFDLGLPDVLCYKVKVTTADEEQQLLVKVFNTNRSAWARHEATLLTSQPELPTVPCILLTEVHGLTCHVFDIKGLTPCSKSEMAKGLPDFRRQLCSHTPAEELTSTYLRSHPQVWQRVDDLFVRRMGLLLGAKADFELIDRLSAVLPDLKHCLKALPLAFSAPDIRVGMLWKDRDQNCFLLHWAVWNIEPIGTKWPLGDDDDNRFSEYLRELGQHRVGMANLDPHGVRLAAIFSEFEFRLTRGRYLEAYALVSSLLAEYEQVSGI</sequence>
<keyword evidence="1" id="KW-1133">Transmembrane helix</keyword>
<keyword evidence="1" id="KW-0472">Membrane</keyword>
<feature type="transmembrane region" description="Helical" evidence="1">
    <location>
        <begin position="78"/>
        <end position="96"/>
    </location>
</feature>
<evidence type="ECO:0000313" key="2">
    <source>
        <dbReference type="EMBL" id="SFR42211.1"/>
    </source>
</evidence>
<dbReference type="RefSeq" id="WP_091986540.1">
    <property type="nucleotide sequence ID" value="NZ_FOYV01000001.1"/>
</dbReference>
<dbReference type="AlphaFoldDB" id="A0A1I6GJA4"/>
<dbReference type="Proteomes" id="UP000199290">
    <property type="component" value="Unassembled WGS sequence"/>
</dbReference>
<keyword evidence="1" id="KW-0812">Transmembrane</keyword>
<feature type="transmembrane region" description="Helical" evidence="1">
    <location>
        <begin position="140"/>
        <end position="158"/>
    </location>
</feature>
<name>A0A1I6GJA4_9GAMM</name>
<feature type="transmembrane region" description="Helical" evidence="1">
    <location>
        <begin position="25"/>
        <end position="58"/>
    </location>
</feature>
<gene>
    <name evidence="2" type="ORF">SAMN04488073_0936</name>
</gene>
<evidence type="ECO:0000313" key="3">
    <source>
        <dbReference type="Proteomes" id="UP000199290"/>
    </source>
</evidence>
<dbReference type="EMBL" id="FOYV01000001">
    <property type="protein sequence ID" value="SFR42211.1"/>
    <property type="molecule type" value="Genomic_DNA"/>
</dbReference>
<protein>
    <submittedName>
        <fullName evidence="2">Uncharacterized protein</fullName>
    </submittedName>
</protein>
<feature type="transmembrane region" description="Helical" evidence="1">
    <location>
        <begin position="193"/>
        <end position="214"/>
    </location>
</feature>
<dbReference type="OrthoDB" id="5780266at2"/>
<proteinExistence type="predicted"/>
<reference evidence="3" key="1">
    <citation type="submission" date="2016-10" db="EMBL/GenBank/DDBJ databases">
        <authorList>
            <person name="Varghese N."/>
            <person name="Submissions S."/>
        </authorList>
    </citation>
    <scope>NUCLEOTIDE SEQUENCE [LARGE SCALE GENOMIC DNA]</scope>
    <source>
        <strain evidence="3">CGMCC 1.6294</strain>
    </source>
</reference>
<accession>A0A1I6GJA4</accession>
<feature type="transmembrane region" description="Helical" evidence="1">
    <location>
        <begin position="164"/>
        <end position="181"/>
    </location>
</feature>
<keyword evidence="3" id="KW-1185">Reference proteome</keyword>
<organism evidence="2 3">
    <name type="scientific">Marinobacter gudaonensis</name>
    <dbReference type="NCBI Taxonomy" id="375760"/>
    <lineage>
        <taxon>Bacteria</taxon>
        <taxon>Pseudomonadati</taxon>
        <taxon>Pseudomonadota</taxon>
        <taxon>Gammaproteobacteria</taxon>
        <taxon>Pseudomonadales</taxon>
        <taxon>Marinobacteraceae</taxon>
        <taxon>Marinobacter</taxon>
    </lineage>
</organism>